<comment type="subcellular location">
    <subcellularLocation>
        <location evidence="1">Cell membrane</location>
        <topology evidence="1">Multi-pass membrane protein</topology>
    </subcellularLocation>
</comment>
<feature type="transmembrane region" description="Helical" evidence="7">
    <location>
        <begin position="21"/>
        <end position="47"/>
    </location>
</feature>
<evidence type="ECO:0000313" key="10">
    <source>
        <dbReference type="EMBL" id="AXC15107.1"/>
    </source>
</evidence>
<dbReference type="InterPro" id="IPR025857">
    <property type="entry name" value="MacB_PCD"/>
</dbReference>
<dbReference type="InterPro" id="IPR017800">
    <property type="entry name" value="ADOP"/>
</dbReference>
<evidence type="ECO:0000256" key="4">
    <source>
        <dbReference type="ARBA" id="ARBA00022989"/>
    </source>
</evidence>
<dbReference type="GO" id="GO:0022857">
    <property type="term" value="F:transmembrane transporter activity"/>
    <property type="evidence" value="ECO:0007669"/>
    <property type="project" value="TreeGrafter"/>
</dbReference>
<evidence type="ECO:0000256" key="6">
    <source>
        <dbReference type="ARBA" id="ARBA00038076"/>
    </source>
</evidence>
<keyword evidence="11" id="KW-1185">Reference proteome</keyword>
<evidence type="ECO:0000256" key="3">
    <source>
        <dbReference type="ARBA" id="ARBA00022692"/>
    </source>
</evidence>
<feature type="domain" description="MacB-like periplasmic core" evidence="9">
    <location>
        <begin position="22"/>
        <end position="248"/>
    </location>
</feature>
<dbReference type="NCBIfam" id="TIGR03434">
    <property type="entry name" value="ADOP"/>
    <property type="match status" value="1"/>
</dbReference>
<proteinExistence type="inferred from homology"/>
<evidence type="ECO:0000259" key="8">
    <source>
        <dbReference type="Pfam" id="PF02687"/>
    </source>
</evidence>
<feature type="transmembrane region" description="Helical" evidence="7">
    <location>
        <begin position="696"/>
        <end position="722"/>
    </location>
</feature>
<protein>
    <recommendedName>
        <fullName evidence="12">ABC transporter permease</fullName>
    </recommendedName>
</protein>
<dbReference type="Proteomes" id="UP000253606">
    <property type="component" value="Chromosome"/>
</dbReference>
<feature type="domain" description="MacB-like periplasmic core" evidence="9">
    <location>
        <begin position="437"/>
        <end position="639"/>
    </location>
</feature>
<evidence type="ECO:0000256" key="7">
    <source>
        <dbReference type="SAM" id="Phobius"/>
    </source>
</evidence>
<feature type="transmembrane region" description="Helical" evidence="7">
    <location>
        <begin position="376"/>
        <end position="398"/>
    </location>
</feature>
<feature type="transmembrane region" description="Helical" evidence="7">
    <location>
        <begin position="783"/>
        <end position="806"/>
    </location>
</feature>
<sequence length="820" mass="88240">MNDLIHHLRFAIRQLRRNLGFSLTAILTLAIGIGATTAIFSIFYAVLLRPLPFPEPERLAKVSVLAFPANSEPQAVGAPDDVSYPDFFDWRTQSHSFEALASYHELNAPASPNGSARMVSGLAVSSDFFQVLGIHPEIGREFTREEEKAGNRSVILSHEFWTSDFNAAPDIVGHSVRIYDEPYTVIGVMPKAFSFPIESPSPSFWMTPARDAEGDGPSTTQRGWMQLSVIGRLRRGVSLDQAQAEMTAIQAGLAEQYPTDDLNNRAAQVVSEAETVAGDARPAMRILFAAVSALLLIACANVAGLLLARGSARQPELAVRAALGASQSEIALQLLTESLLLALLGGAAGTALAILMLKGLLHFIPTGVPRVGDASIDGIVLAFALGVSLLTGVLFGLLPARRLSRLDPALALRDGTRTSTSGRKQHRLHSGLVVVETALGLVLLVGAGLLIRSFLHILSVDPGFRPDNVLTFRVGLSPKRYKQDADSLNFYRQLLTKLQALPGVESTTAGFPLPLSGSNINISFDIEGRPHAPGDSPDAQVSIVEPSFFHTLGIPILKGRSFSDAEDQPKGRPVVIVNQAFARKFFPGEEALGKRIQPGLTGDDGKKPMREIIAITADVKRSGLTDEVRPEYYVPYAPANITTPYFALRVKGRPMDFVNSARLAVASLDKDAPIYRIHAFDELLALNTAQSCFQTMLLAAFAAIALLLAGIGLYAVLSYMVVQRTHELGLRMALGAQRQNVVKLILNRGMVLALLGVGVGLIVSAGLTRFLKSLLYEVKPLDAVTLFVVVAVLLLVSATASLIPAIRAANLDPMETLRDQ</sequence>
<dbReference type="PANTHER" id="PTHR30572:SF4">
    <property type="entry name" value="ABC TRANSPORTER PERMEASE YTRF"/>
    <property type="match status" value="1"/>
</dbReference>
<evidence type="ECO:0000259" key="9">
    <source>
        <dbReference type="Pfam" id="PF12704"/>
    </source>
</evidence>
<feature type="transmembrane region" description="Helical" evidence="7">
    <location>
        <begin position="286"/>
        <end position="308"/>
    </location>
</feature>
<organism evidence="10 11">
    <name type="scientific">Acidisarcina polymorpha</name>
    <dbReference type="NCBI Taxonomy" id="2211140"/>
    <lineage>
        <taxon>Bacteria</taxon>
        <taxon>Pseudomonadati</taxon>
        <taxon>Acidobacteriota</taxon>
        <taxon>Terriglobia</taxon>
        <taxon>Terriglobales</taxon>
        <taxon>Acidobacteriaceae</taxon>
        <taxon>Acidisarcina</taxon>
    </lineage>
</organism>
<dbReference type="GO" id="GO:0005886">
    <property type="term" value="C:plasma membrane"/>
    <property type="evidence" value="ECO:0007669"/>
    <property type="project" value="UniProtKB-SubCell"/>
</dbReference>
<keyword evidence="5 7" id="KW-0472">Membrane</keyword>
<evidence type="ECO:0008006" key="12">
    <source>
        <dbReference type="Google" id="ProtNLM"/>
    </source>
</evidence>
<dbReference type="Pfam" id="PF12704">
    <property type="entry name" value="MacB_PCD"/>
    <property type="match status" value="2"/>
</dbReference>
<comment type="similarity">
    <text evidence="6">Belongs to the ABC-4 integral membrane protein family.</text>
</comment>
<evidence type="ECO:0000313" key="11">
    <source>
        <dbReference type="Proteomes" id="UP000253606"/>
    </source>
</evidence>
<accession>A0A2Z5G8F5</accession>
<dbReference type="EMBL" id="CP030840">
    <property type="protein sequence ID" value="AXC15107.1"/>
    <property type="molecule type" value="Genomic_DNA"/>
</dbReference>
<evidence type="ECO:0000256" key="1">
    <source>
        <dbReference type="ARBA" id="ARBA00004651"/>
    </source>
</evidence>
<gene>
    <name evidence="10" type="ORF">ACPOL_5863</name>
</gene>
<dbReference type="OrthoDB" id="127329at2"/>
<evidence type="ECO:0000256" key="5">
    <source>
        <dbReference type="ARBA" id="ARBA00023136"/>
    </source>
</evidence>
<feature type="transmembrane region" description="Helical" evidence="7">
    <location>
        <begin position="751"/>
        <end position="771"/>
    </location>
</feature>
<keyword evidence="3 7" id="KW-0812">Transmembrane</keyword>
<feature type="domain" description="ABC3 transporter permease C-terminal" evidence="8">
    <location>
        <begin position="291"/>
        <end position="408"/>
    </location>
</feature>
<feature type="domain" description="ABC3 transporter permease C-terminal" evidence="8">
    <location>
        <begin position="700"/>
        <end position="813"/>
    </location>
</feature>
<name>A0A2Z5G8F5_9BACT</name>
<keyword evidence="4 7" id="KW-1133">Transmembrane helix</keyword>
<dbReference type="AlphaFoldDB" id="A0A2Z5G8F5"/>
<dbReference type="PANTHER" id="PTHR30572">
    <property type="entry name" value="MEMBRANE COMPONENT OF TRANSPORTER-RELATED"/>
    <property type="match status" value="1"/>
</dbReference>
<dbReference type="Pfam" id="PF02687">
    <property type="entry name" value="FtsX"/>
    <property type="match status" value="2"/>
</dbReference>
<keyword evidence="2" id="KW-1003">Cell membrane</keyword>
<evidence type="ECO:0000256" key="2">
    <source>
        <dbReference type="ARBA" id="ARBA00022475"/>
    </source>
</evidence>
<dbReference type="InterPro" id="IPR050250">
    <property type="entry name" value="Macrolide_Exporter_MacB"/>
</dbReference>
<feature type="transmembrane region" description="Helical" evidence="7">
    <location>
        <begin position="339"/>
        <end position="364"/>
    </location>
</feature>
<dbReference type="RefSeq" id="WP_114209740.1">
    <property type="nucleotide sequence ID" value="NZ_CP030840.1"/>
</dbReference>
<reference evidence="10 11" key="1">
    <citation type="journal article" date="2018" name="Front. Microbiol.">
        <title>Hydrolytic Capabilities as a Key to Environmental Success: Chitinolytic and Cellulolytic Acidobacteria From Acidic Sub-arctic Soils and Boreal Peatlands.</title>
        <authorList>
            <person name="Belova S.E."/>
            <person name="Ravin N.V."/>
            <person name="Pankratov T.A."/>
            <person name="Rakitin A.L."/>
            <person name="Ivanova A.A."/>
            <person name="Beletsky A.V."/>
            <person name="Mardanov A.V."/>
            <person name="Sinninghe Damste J.S."/>
            <person name="Dedysh S.N."/>
        </authorList>
    </citation>
    <scope>NUCLEOTIDE SEQUENCE [LARGE SCALE GENOMIC DNA]</scope>
    <source>
        <strain evidence="10 11">SBC82</strain>
    </source>
</reference>
<dbReference type="KEGG" id="abas:ACPOL_5863"/>
<dbReference type="InterPro" id="IPR003838">
    <property type="entry name" value="ABC3_permease_C"/>
</dbReference>
<feature type="transmembrane region" description="Helical" evidence="7">
    <location>
        <begin position="432"/>
        <end position="455"/>
    </location>
</feature>